<evidence type="ECO:0000256" key="1">
    <source>
        <dbReference type="ARBA" id="ARBA00004906"/>
    </source>
</evidence>
<dbReference type="Pfam" id="PF00651">
    <property type="entry name" value="BTB"/>
    <property type="match status" value="1"/>
</dbReference>
<sequence>MNQAGMISTSVSTTTMISGSHLFNISGHSITKELPAGKCIMSSPFVVGGYQWAIMYYPNGLNSYDQLGIAFTLELQSEGSGVEARLEFCLVDSHGRPSDIHKASSFFGILDSSVVEASGCGSPGNANDTHQAEHLPPSDLHEQLRKLLESGEGADVEFNVDGQIFSAHRCILAARSPVFHAQFFGPIGEKNFHNIEVEDMEAVVFKVLLQYLYTDLLPDLNEFGSIQIKETSASAIMAQHLLAAADRYSIERLKMICEEKLLGTISIDTVATTLALAEQHGCSRLKEACIEFLSRGGNLKEVMDTDGFGHLMLSCPSMFNQILANINDTNVLRDLVIRFSKTSIKS</sequence>
<evidence type="ECO:0000256" key="2">
    <source>
        <dbReference type="ARBA" id="ARBA00010846"/>
    </source>
</evidence>
<dbReference type="Proteomes" id="UP001140206">
    <property type="component" value="Unassembled WGS sequence"/>
</dbReference>
<gene>
    <name evidence="4" type="ORF">LUZ62_000012</name>
</gene>
<dbReference type="InterPro" id="IPR056423">
    <property type="entry name" value="BACK_BPM_SPOP"/>
</dbReference>
<dbReference type="EMBL" id="JAMFTS010000007">
    <property type="protein sequence ID" value="KAJ4744975.1"/>
    <property type="molecule type" value="Genomic_DNA"/>
</dbReference>
<dbReference type="CDD" id="cd18280">
    <property type="entry name" value="BTB_POZ_BPM_plant"/>
    <property type="match status" value="1"/>
</dbReference>
<dbReference type="InterPro" id="IPR008974">
    <property type="entry name" value="TRAF-like"/>
</dbReference>
<dbReference type="Gene3D" id="2.60.210.10">
    <property type="entry name" value="Apoptosis, Tumor Necrosis Factor Receptor Associated Protein 2, Chain A"/>
    <property type="match status" value="1"/>
</dbReference>
<evidence type="ECO:0000313" key="4">
    <source>
        <dbReference type="EMBL" id="KAJ4744975.1"/>
    </source>
</evidence>
<dbReference type="InterPro" id="IPR011333">
    <property type="entry name" value="SKP1/BTB/POZ_sf"/>
</dbReference>
<comment type="caution">
    <text evidence="4">The sequence shown here is derived from an EMBL/GenBank/DDBJ whole genome shotgun (WGS) entry which is preliminary data.</text>
</comment>
<dbReference type="InterPro" id="IPR000210">
    <property type="entry name" value="BTB/POZ_dom"/>
</dbReference>
<protein>
    <submittedName>
        <fullName evidence="4">BTB/POZ and MATH domain-containing protein 2</fullName>
    </submittedName>
</protein>
<reference evidence="4" key="1">
    <citation type="submission" date="2022-08" db="EMBL/GenBank/DDBJ databases">
        <authorList>
            <person name="Marques A."/>
        </authorList>
    </citation>
    <scope>NUCLEOTIDE SEQUENCE</scope>
    <source>
        <strain evidence="4">RhyPub2mFocal</strain>
        <tissue evidence="4">Leaves</tissue>
    </source>
</reference>
<dbReference type="InterPro" id="IPR045005">
    <property type="entry name" value="BPM1-6"/>
</dbReference>
<dbReference type="Pfam" id="PF22486">
    <property type="entry name" value="MATH_2"/>
    <property type="match status" value="1"/>
</dbReference>
<comment type="pathway">
    <text evidence="1">Protein modification; protein ubiquitination.</text>
</comment>
<dbReference type="SUPFAM" id="SSF54695">
    <property type="entry name" value="POZ domain"/>
    <property type="match status" value="1"/>
</dbReference>
<dbReference type="GO" id="GO:0016567">
    <property type="term" value="P:protein ubiquitination"/>
    <property type="evidence" value="ECO:0007669"/>
    <property type="project" value="InterPro"/>
</dbReference>
<dbReference type="Gene3D" id="1.25.40.420">
    <property type="match status" value="1"/>
</dbReference>
<dbReference type="Gene3D" id="3.30.710.10">
    <property type="entry name" value="Potassium Channel Kv1.1, Chain A"/>
    <property type="match status" value="1"/>
</dbReference>
<dbReference type="CDD" id="cd00121">
    <property type="entry name" value="MATH"/>
    <property type="match status" value="1"/>
</dbReference>
<dbReference type="PANTHER" id="PTHR26379">
    <property type="entry name" value="BTB/POZ AND MATH DOMAIN-CONTAINING PROTEIN 1"/>
    <property type="match status" value="1"/>
</dbReference>
<evidence type="ECO:0000313" key="5">
    <source>
        <dbReference type="Proteomes" id="UP001140206"/>
    </source>
</evidence>
<accession>A0AAV8BPN4</accession>
<keyword evidence="5" id="KW-1185">Reference proteome</keyword>
<dbReference type="AlphaFoldDB" id="A0AAV8BPN4"/>
<dbReference type="InterPro" id="IPR002083">
    <property type="entry name" value="MATH/TRAF_dom"/>
</dbReference>
<dbReference type="PROSITE" id="PS50097">
    <property type="entry name" value="BTB"/>
    <property type="match status" value="1"/>
</dbReference>
<dbReference type="SMART" id="SM00225">
    <property type="entry name" value="BTB"/>
    <property type="match status" value="1"/>
</dbReference>
<name>A0AAV8BPN4_9POAL</name>
<evidence type="ECO:0000259" key="3">
    <source>
        <dbReference type="PROSITE" id="PS50097"/>
    </source>
</evidence>
<organism evidence="4 5">
    <name type="scientific">Rhynchospora pubera</name>
    <dbReference type="NCBI Taxonomy" id="906938"/>
    <lineage>
        <taxon>Eukaryota</taxon>
        <taxon>Viridiplantae</taxon>
        <taxon>Streptophyta</taxon>
        <taxon>Embryophyta</taxon>
        <taxon>Tracheophyta</taxon>
        <taxon>Spermatophyta</taxon>
        <taxon>Magnoliopsida</taxon>
        <taxon>Liliopsida</taxon>
        <taxon>Poales</taxon>
        <taxon>Cyperaceae</taxon>
        <taxon>Cyperoideae</taxon>
        <taxon>Rhynchosporeae</taxon>
        <taxon>Rhynchospora</taxon>
    </lineage>
</organism>
<comment type="similarity">
    <text evidence="2">Belongs to the Tdpoz family.</text>
</comment>
<dbReference type="Pfam" id="PF24570">
    <property type="entry name" value="BACK_BPM_SPOP"/>
    <property type="match status" value="1"/>
</dbReference>
<dbReference type="PANTHER" id="PTHR26379:SF187">
    <property type="entry name" value="OS07G0655300 PROTEIN"/>
    <property type="match status" value="1"/>
</dbReference>
<proteinExistence type="inferred from homology"/>
<feature type="domain" description="BTB" evidence="3">
    <location>
        <begin position="154"/>
        <end position="215"/>
    </location>
</feature>
<dbReference type="SUPFAM" id="SSF49599">
    <property type="entry name" value="TRAF domain-like"/>
    <property type="match status" value="1"/>
</dbReference>